<keyword evidence="3" id="KW-0285">Flavoprotein</keyword>
<evidence type="ECO:0000313" key="9">
    <source>
        <dbReference type="Proteomes" id="UP000481109"/>
    </source>
</evidence>
<protein>
    <submittedName>
        <fullName evidence="8">Acyl-CoA/acyl-ACP dehydrogenase</fullName>
    </submittedName>
</protein>
<evidence type="ECO:0000256" key="3">
    <source>
        <dbReference type="ARBA" id="ARBA00022630"/>
    </source>
</evidence>
<evidence type="ECO:0000256" key="1">
    <source>
        <dbReference type="ARBA" id="ARBA00001974"/>
    </source>
</evidence>
<evidence type="ECO:0000256" key="5">
    <source>
        <dbReference type="ARBA" id="ARBA00023002"/>
    </source>
</evidence>
<dbReference type="InterPro" id="IPR037069">
    <property type="entry name" value="AcylCoA_DH/ox_N_sf"/>
</dbReference>
<accession>A0A6G4X9G2</accession>
<dbReference type="Proteomes" id="UP000481109">
    <property type="component" value="Unassembled WGS sequence"/>
</dbReference>
<evidence type="ECO:0000256" key="2">
    <source>
        <dbReference type="ARBA" id="ARBA00009347"/>
    </source>
</evidence>
<dbReference type="RefSeq" id="WP_165329677.1">
    <property type="nucleotide sequence ID" value="NZ_JAAKZW010000001.1"/>
</dbReference>
<name>A0A6G4X9G2_9ACTN</name>
<dbReference type="PANTHER" id="PTHR43884">
    <property type="entry name" value="ACYL-COA DEHYDROGENASE"/>
    <property type="match status" value="1"/>
</dbReference>
<dbReference type="InterPro" id="IPR036250">
    <property type="entry name" value="AcylCo_DH-like_C"/>
</dbReference>
<evidence type="ECO:0000259" key="6">
    <source>
        <dbReference type="Pfam" id="PF00441"/>
    </source>
</evidence>
<dbReference type="InterPro" id="IPR009075">
    <property type="entry name" value="AcylCo_DH/oxidase_C"/>
</dbReference>
<organism evidence="8 9">
    <name type="scientific">Streptomyces mesophilus</name>
    <dbReference type="NCBI Taxonomy" id="1775132"/>
    <lineage>
        <taxon>Bacteria</taxon>
        <taxon>Bacillati</taxon>
        <taxon>Actinomycetota</taxon>
        <taxon>Actinomycetes</taxon>
        <taxon>Kitasatosporales</taxon>
        <taxon>Streptomycetaceae</taxon>
        <taxon>Streptomyces</taxon>
    </lineage>
</organism>
<reference evidence="8 9" key="1">
    <citation type="submission" date="2020-02" db="EMBL/GenBank/DDBJ databases">
        <title>Whole-genome analyses of novel actinobacteria.</title>
        <authorList>
            <person name="Sahin N."/>
            <person name="Tokatli A."/>
        </authorList>
    </citation>
    <scope>NUCLEOTIDE SEQUENCE [LARGE SCALE GENOMIC DNA]</scope>
    <source>
        <strain evidence="8 9">YC504</strain>
    </source>
</reference>
<feature type="domain" description="Acyl-CoA dehydrogenase/oxidase C-terminal" evidence="6">
    <location>
        <begin position="190"/>
        <end position="299"/>
    </location>
</feature>
<keyword evidence="5" id="KW-0560">Oxidoreductase</keyword>
<keyword evidence="4" id="KW-0274">FAD</keyword>
<dbReference type="SUPFAM" id="SSF56645">
    <property type="entry name" value="Acyl-CoA dehydrogenase NM domain-like"/>
    <property type="match status" value="1"/>
</dbReference>
<dbReference type="Gene3D" id="1.20.140.10">
    <property type="entry name" value="Butyryl-CoA Dehydrogenase, subunit A, domain 3"/>
    <property type="match status" value="1"/>
</dbReference>
<comment type="caution">
    <text evidence="8">The sequence shown here is derived from an EMBL/GenBank/DDBJ whole genome shotgun (WGS) entry which is preliminary data.</text>
</comment>
<sequence>MNSDLHLLENTASDIFAGYRDRPGLWEEIEDTGLTLVGVPEKAGGSGGDSTEAVIILRAAAYHCAEIPLAETQWLAAPLLAAAGLPVPAGPLTAAEAAHDEVRLTADGDGWVLDGTLPQVPWARQAGRIVVVTDGRLCSVDASHCTFETHHNLAGEPRDDVTFDSVYLTAADVAALPEGPSLRLRAALARTVQLAGAARRALDHSLRYAGERRQFGRPIAAFQAVQQYLAEMAGEVALMDLGAQVAAAALADPRQDSEVAVAAARVNACRAAGVVAELAHQIHGAIGTTHEHDLRRATLRLWSWREEYGNEHAWSTVLGRLTSAASEDPWHLVTAPTT</sequence>
<keyword evidence="9" id="KW-1185">Reference proteome</keyword>
<dbReference type="PANTHER" id="PTHR43884:SF20">
    <property type="entry name" value="ACYL-COA DEHYDROGENASE FADE28"/>
    <property type="match status" value="1"/>
</dbReference>
<dbReference type="InterPro" id="IPR009100">
    <property type="entry name" value="AcylCoA_DH/oxidase_NM_dom_sf"/>
</dbReference>
<dbReference type="Pfam" id="PF00441">
    <property type="entry name" value="Acyl-CoA_dh_1"/>
    <property type="match status" value="1"/>
</dbReference>
<dbReference type="Pfam" id="PF02771">
    <property type="entry name" value="Acyl-CoA_dh_N"/>
    <property type="match status" value="1"/>
</dbReference>
<proteinExistence type="inferred from homology"/>
<dbReference type="EMBL" id="JAAKZW010000001">
    <property type="protein sequence ID" value="NGO74155.1"/>
    <property type="molecule type" value="Genomic_DNA"/>
</dbReference>
<evidence type="ECO:0000259" key="7">
    <source>
        <dbReference type="Pfam" id="PF02771"/>
    </source>
</evidence>
<dbReference type="AlphaFoldDB" id="A0A6G4X9G2"/>
<evidence type="ECO:0000256" key="4">
    <source>
        <dbReference type="ARBA" id="ARBA00022827"/>
    </source>
</evidence>
<comment type="cofactor">
    <cofactor evidence="1">
        <name>FAD</name>
        <dbReference type="ChEBI" id="CHEBI:57692"/>
    </cofactor>
</comment>
<gene>
    <name evidence="8" type="ORF">G6045_00400</name>
</gene>
<comment type="similarity">
    <text evidence="2">Belongs to the acyl-CoA dehydrogenase family.</text>
</comment>
<dbReference type="GO" id="GO:0003995">
    <property type="term" value="F:acyl-CoA dehydrogenase activity"/>
    <property type="evidence" value="ECO:0007669"/>
    <property type="project" value="TreeGrafter"/>
</dbReference>
<dbReference type="InterPro" id="IPR013786">
    <property type="entry name" value="AcylCoA_DH/ox_N"/>
</dbReference>
<dbReference type="GO" id="GO:0050660">
    <property type="term" value="F:flavin adenine dinucleotide binding"/>
    <property type="evidence" value="ECO:0007669"/>
    <property type="project" value="InterPro"/>
</dbReference>
<feature type="domain" description="Acyl-CoA dehydrogenase/oxidase N-terminal" evidence="7">
    <location>
        <begin position="24"/>
        <end position="82"/>
    </location>
</feature>
<evidence type="ECO:0000313" key="8">
    <source>
        <dbReference type="EMBL" id="NGO74155.1"/>
    </source>
</evidence>
<dbReference type="Gene3D" id="1.10.540.10">
    <property type="entry name" value="Acyl-CoA dehydrogenase/oxidase, N-terminal domain"/>
    <property type="match status" value="1"/>
</dbReference>
<dbReference type="SUPFAM" id="SSF47203">
    <property type="entry name" value="Acyl-CoA dehydrogenase C-terminal domain-like"/>
    <property type="match status" value="1"/>
</dbReference>